<name>A0AB34Q0Z7_XANCI</name>
<evidence type="ECO:0008006" key="3">
    <source>
        <dbReference type="Google" id="ProtNLM"/>
    </source>
</evidence>
<evidence type="ECO:0000313" key="1">
    <source>
        <dbReference type="EMBL" id="KGU48772.1"/>
    </source>
</evidence>
<dbReference type="AlphaFoldDB" id="A0AB34Q0Z7"/>
<comment type="caution">
    <text evidence="1">The sequence shown here is derived from an EMBL/GenBank/DDBJ whole genome shotgun (WGS) entry which is preliminary data.</text>
</comment>
<gene>
    <name evidence="1" type="ORF">NY98_21765</name>
</gene>
<protein>
    <recommendedName>
        <fullName evidence="3">Transposase</fullName>
    </recommendedName>
</protein>
<organism evidence="1 2">
    <name type="scientific">Xanthomonas citri pv. fuscans</name>
    <dbReference type="NCBI Taxonomy" id="366649"/>
    <lineage>
        <taxon>Bacteria</taxon>
        <taxon>Pseudomonadati</taxon>
        <taxon>Pseudomonadota</taxon>
        <taxon>Gammaproteobacteria</taxon>
        <taxon>Lysobacterales</taxon>
        <taxon>Lysobacteraceae</taxon>
        <taxon>Xanthomonas</taxon>
    </lineage>
</organism>
<proteinExistence type="predicted"/>
<sequence length="71" mass="8225">MCWEGRICRLASPKVTDWIRIIVLQKLVMQVLRLAVIEGPRLRWILAITRKQQAMGREMMLLLTGQSSKSC</sequence>
<dbReference type="EMBL" id="JSEY02000120">
    <property type="protein sequence ID" value="KGU48772.1"/>
    <property type="molecule type" value="Genomic_DNA"/>
</dbReference>
<evidence type="ECO:0000313" key="2">
    <source>
        <dbReference type="Proteomes" id="UP000030585"/>
    </source>
</evidence>
<reference evidence="2" key="1">
    <citation type="submission" date="2015-04" db="EMBL/GenBank/DDBJ databases">
        <title>Genome sequencing of pathogens of bean.</title>
        <authorList>
            <person name="Harrison J."/>
            <person name="Aritua V."/>
            <person name="Sapp M."/>
            <person name="Smith J."/>
            <person name="Studholme D.J."/>
        </authorList>
    </citation>
    <scope>NUCLEOTIDE SEQUENCE [LARGE SCALE GENOMIC DNA]</scope>
    <source>
        <strain evidence="2">NCPPB 1058</strain>
    </source>
</reference>
<dbReference type="Proteomes" id="UP000030585">
    <property type="component" value="Unassembled WGS sequence"/>
</dbReference>
<accession>A0AB34Q0Z7</accession>